<gene>
    <name evidence="3" type="ORF">I6I53_11370</name>
</gene>
<feature type="signal peptide" evidence="2">
    <location>
        <begin position="1"/>
        <end position="20"/>
    </location>
</feature>
<dbReference type="RefSeq" id="WP_004998192.1">
    <property type="nucleotide sequence ID" value="NZ_BKGH01000064.1"/>
</dbReference>
<name>A0A7T9UGS9_9GAMM</name>
<organism evidence="3 4">
    <name type="scientific">Acinetobacter ursingii</name>
    <dbReference type="NCBI Taxonomy" id="108980"/>
    <lineage>
        <taxon>Bacteria</taxon>
        <taxon>Pseudomonadati</taxon>
        <taxon>Pseudomonadota</taxon>
        <taxon>Gammaproteobacteria</taxon>
        <taxon>Moraxellales</taxon>
        <taxon>Moraxellaceae</taxon>
        <taxon>Acinetobacter</taxon>
    </lineage>
</organism>
<keyword evidence="2" id="KW-0732">Signal</keyword>
<keyword evidence="1" id="KW-0175">Coiled coil</keyword>
<feature type="coiled-coil region" evidence="1">
    <location>
        <begin position="109"/>
        <end position="174"/>
    </location>
</feature>
<evidence type="ECO:0000256" key="1">
    <source>
        <dbReference type="SAM" id="Coils"/>
    </source>
</evidence>
<evidence type="ECO:0000313" key="3">
    <source>
        <dbReference type="EMBL" id="QQT85502.1"/>
    </source>
</evidence>
<evidence type="ECO:0000313" key="4">
    <source>
        <dbReference type="Proteomes" id="UP000595320"/>
    </source>
</evidence>
<dbReference type="InterPro" id="IPR021242">
    <property type="entry name" value="DUF2799"/>
</dbReference>
<feature type="chain" id="PRO_5034249220" evidence="2">
    <location>
        <begin position="21"/>
        <end position="185"/>
    </location>
</feature>
<proteinExistence type="predicted"/>
<reference evidence="3 4" key="1">
    <citation type="submission" date="2021-01" db="EMBL/GenBank/DDBJ databases">
        <title>FDA dAtabase for Regulatory Grade micrObial Sequences (FDA-ARGOS): Supporting development and validation of Infectious Disease Dx tests.</title>
        <authorList>
            <person name="Sproer C."/>
            <person name="Gronow S."/>
            <person name="Severitt S."/>
            <person name="Schroder I."/>
            <person name="Tallon L."/>
            <person name="Sadzewicz L."/>
            <person name="Zhao X."/>
            <person name="Boylan J."/>
            <person name="Ott S."/>
            <person name="Bowen H."/>
            <person name="Vavikolanu K."/>
            <person name="Mehta A."/>
            <person name="Aluvathingal J."/>
            <person name="Nadendla S."/>
            <person name="Lowell S."/>
            <person name="Myers T."/>
            <person name="Yan Y."/>
            <person name="Sichtig H."/>
        </authorList>
    </citation>
    <scope>NUCLEOTIDE SEQUENCE [LARGE SCALE GENOMIC DNA]</scope>
    <source>
        <strain evidence="3 4">FDAARGOS_1096</strain>
    </source>
</reference>
<dbReference type="AlphaFoldDB" id="A0A7T9UGS9"/>
<accession>A0A7T9UGS9</accession>
<evidence type="ECO:0000256" key="2">
    <source>
        <dbReference type="SAM" id="SignalP"/>
    </source>
</evidence>
<sequence>MMKITILGLAIVPVLLSGCAAMSLDECKTANWVAVGEKDGSNGQERRLDQYYKACSKADIKPNQIQYEQGYRKGQTYYCQPENIFYEALKGNGNYQVCPVETRGQLRSYDQAAREYYNAERDYQRYQDNFKEYSRKSYDDKLKPEDRERYRKLLKDLQNDSDRINRDYRDAIRDLERFKYQHGLK</sequence>
<dbReference type="GeneID" id="66212742"/>
<dbReference type="Proteomes" id="UP000595320">
    <property type="component" value="Chromosome"/>
</dbReference>
<dbReference type="EMBL" id="CP068176">
    <property type="protein sequence ID" value="QQT85502.1"/>
    <property type="molecule type" value="Genomic_DNA"/>
</dbReference>
<dbReference type="Pfam" id="PF10973">
    <property type="entry name" value="DUF2799"/>
    <property type="match status" value="1"/>
</dbReference>
<dbReference type="PROSITE" id="PS51257">
    <property type="entry name" value="PROKAR_LIPOPROTEIN"/>
    <property type="match status" value="1"/>
</dbReference>
<protein>
    <submittedName>
        <fullName evidence="3">DUF2799 domain-containing protein</fullName>
    </submittedName>
</protein>